<dbReference type="InterPro" id="IPR012338">
    <property type="entry name" value="Beta-lactam/transpept-like"/>
</dbReference>
<feature type="domain" description="Beta-lactamase class A catalytic" evidence="2">
    <location>
        <begin position="73"/>
        <end position="192"/>
    </location>
</feature>
<dbReference type="GO" id="GO:0008800">
    <property type="term" value="F:beta-lactamase activity"/>
    <property type="evidence" value="ECO:0007669"/>
    <property type="project" value="InterPro"/>
</dbReference>
<sequence>MKHFPFFIRRYTNKVMTGVNGMKIAFIIVGVCFVIGIGVIVAARHYLTKEDPEYLLNYLKKHHNSSLTVSRNGQTVTAIRENNMFPLASTVKIIIAIEYAKQCDEGKIDPSKKVSLEQLDQYYIPNTDGEAHETWIDYSKGEGLLREGSTTLENVVKGMILFSSNANTEYMMNLLGIENINKVLIELKMDQHEHLYPISSAMLIPAYLKNEYPAYSEKQIENKLREMSNEEYIDHSHRIFTSLTKGEKHIYIENSHSDKSLQKIWSDRLTKSTTAEYAEIMRKLNSKTYFSIGTQERLDAVMEGMMENPKNQEWLMHAGKKGGSTLFVATNAAYATDRDGNSTEIVFFANDLEEVERQKILNNLNGFNLKILRDEDFRKKLEEL</sequence>
<keyword evidence="3" id="KW-0645">Protease</keyword>
<dbReference type="Gene3D" id="3.40.710.10">
    <property type="entry name" value="DD-peptidase/beta-lactamase superfamily"/>
    <property type="match status" value="1"/>
</dbReference>
<dbReference type="AlphaFoldDB" id="A0A366EPM4"/>
<dbReference type="GO" id="GO:0030655">
    <property type="term" value="P:beta-lactam antibiotic catabolic process"/>
    <property type="evidence" value="ECO:0007669"/>
    <property type="project" value="InterPro"/>
</dbReference>
<accession>A0A366EPM4</accession>
<protein>
    <submittedName>
        <fullName evidence="3">D-alanyl-D-alanine carboxypeptidase</fullName>
    </submittedName>
</protein>
<dbReference type="PANTHER" id="PTHR35333">
    <property type="entry name" value="BETA-LACTAMASE"/>
    <property type="match status" value="1"/>
</dbReference>
<evidence type="ECO:0000256" key="1">
    <source>
        <dbReference type="SAM" id="Phobius"/>
    </source>
</evidence>
<evidence type="ECO:0000259" key="2">
    <source>
        <dbReference type="Pfam" id="PF13354"/>
    </source>
</evidence>
<comment type="caution">
    <text evidence="3">The sequence shown here is derived from an EMBL/GenBank/DDBJ whole genome shotgun (WGS) entry which is preliminary data.</text>
</comment>
<dbReference type="GO" id="GO:0046677">
    <property type="term" value="P:response to antibiotic"/>
    <property type="evidence" value="ECO:0007669"/>
    <property type="project" value="InterPro"/>
</dbReference>
<keyword evidence="3" id="KW-0378">Hydrolase</keyword>
<dbReference type="EMBL" id="QNRJ01000009">
    <property type="protein sequence ID" value="RBP03425.1"/>
    <property type="molecule type" value="Genomic_DNA"/>
</dbReference>
<gene>
    <name evidence="3" type="ORF">DET59_109119</name>
</gene>
<feature type="transmembrane region" description="Helical" evidence="1">
    <location>
        <begin position="21"/>
        <end position="43"/>
    </location>
</feature>
<keyword evidence="1" id="KW-0472">Membrane</keyword>
<reference evidence="3 4" key="1">
    <citation type="submission" date="2018-06" db="EMBL/GenBank/DDBJ databases">
        <title>Freshwater and sediment microbial communities from various areas in North America, analyzing microbe dynamics in response to fracking.</title>
        <authorList>
            <person name="Lamendella R."/>
        </authorList>
    </citation>
    <scope>NUCLEOTIDE SEQUENCE [LARGE SCALE GENOMIC DNA]</scope>
    <source>
        <strain evidence="3 4">97B</strain>
    </source>
</reference>
<dbReference type="InterPro" id="IPR045155">
    <property type="entry name" value="Beta-lactam_cat"/>
</dbReference>
<evidence type="ECO:0000313" key="4">
    <source>
        <dbReference type="Proteomes" id="UP000252118"/>
    </source>
</evidence>
<dbReference type="Proteomes" id="UP000252118">
    <property type="component" value="Unassembled WGS sequence"/>
</dbReference>
<dbReference type="PANTHER" id="PTHR35333:SF3">
    <property type="entry name" value="BETA-LACTAMASE-TYPE TRANSPEPTIDASE FOLD CONTAINING PROTEIN"/>
    <property type="match status" value="1"/>
</dbReference>
<evidence type="ECO:0000313" key="3">
    <source>
        <dbReference type="EMBL" id="RBP03425.1"/>
    </source>
</evidence>
<keyword evidence="3" id="KW-0121">Carboxypeptidase</keyword>
<keyword evidence="1" id="KW-1133">Transmembrane helix</keyword>
<dbReference type="Pfam" id="PF13354">
    <property type="entry name" value="Beta-lactamase2"/>
    <property type="match status" value="1"/>
</dbReference>
<organism evidence="3 4">
    <name type="scientific">Rossellomorea aquimaris</name>
    <dbReference type="NCBI Taxonomy" id="189382"/>
    <lineage>
        <taxon>Bacteria</taxon>
        <taxon>Bacillati</taxon>
        <taxon>Bacillota</taxon>
        <taxon>Bacilli</taxon>
        <taxon>Bacillales</taxon>
        <taxon>Bacillaceae</taxon>
        <taxon>Rossellomorea</taxon>
    </lineage>
</organism>
<proteinExistence type="predicted"/>
<name>A0A366EPM4_9BACI</name>
<dbReference type="SUPFAM" id="SSF56601">
    <property type="entry name" value="beta-lactamase/transpeptidase-like"/>
    <property type="match status" value="1"/>
</dbReference>
<keyword evidence="1" id="KW-0812">Transmembrane</keyword>
<dbReference type="GO" id="GO:0004180">
    <property type="term" value="F:carboxypeptidase activity"/>
    <property type="evidence" value="ECO:0007669"/>
    <property type="project" value="UniProtKB-KW"/>
</dbReference>
<dbReference type="InterPro" id="IPR000871">
    <property type="entry name" value="Beta-lactam_class-A"/>
</dbReference>